<keyword evidence="6" id="KW-0325">Glycoprotein</keyword>
<evidence type="ECO:0000256" key="5">
    <source>
        <dbReference type="ARBA" id="ARBA00023136"/>
    </source>
</evidence>
<evidence type="ECO:0000256" key="3">
    <source>
        <dbReference type="ARBA" id="ARBA00022475"/>
    </source>
</evidence>
<dbReference type="SUPFAM" id="SSF118251">
    <property type="entry name" value="Variant surface glycoprotein MITAT 1.2, VSG 221, C-terminal domain"/>
    <property type="match status" value="1"/>
</dbReference>
<evidence type="ECO:0000256" key="6">
    <source>
        <dbReference type="ARBA" id="ARBA00023180"/>
    </source>
</evidence>
<accession>M4T7Z5</accession>
<reference evidence="9" key="2">
    <citation type="journal article" date="2014" name="Mol. Biochem. Parasitol.">
        <title>Capturing the variant surface glycoprotein repertoire (the VSGnome) of Trypanosoma brucei Lister 427.</title>
        <authorList>
            <person name="Cross G.A."/>
            <person name="Kim H.S."/>
            <person name="Wickstead B."/>
        </authorList>
    </citation>
    <scope>NUCLEOTIDE SEQUENCE</scope>
    <source>
        <strain evidence="9">Lister 427</strain>
    </source>
</reference>
<reference evidence="9" key="1">
    <citation type="submission" date="2013-02" db="EMBL/GenBank/DDBJ databases">
        <authorList>
            <person name="Cross G.A.M."/>
            <person name="Kim H.-S."/>
            <person name="Wickstead B."/>
        </authorList>
    </citation>
    <scope>NUCLEOTIDE SEQUENCE</scope>
    <source>
        <strain evidence="9">Lister 427</strain>
    </source>
</reference>
<comment type="subcellular location">
    <subcellularLocation>
        <location evidence="2">Cell membrane</location>
        <topology evidence="2">Lipid-anchor</topology>
        <topology evidence="2">GPI-anchor</topology>
    </subcellularLocation>
</comment>
<evidence type="ECO:0000256" key="1">
    <source>
        <dbReference type="ARBA" id="ARBA00002523"/>
    </source>
</evidence>
<evidence type="ECO:0000256" key="2">
    <source>
        <dbReference type="ARBA" id="ARBA00004609"/>
    </source>
</evidence>
<evidence type="ECO:0000256" key="4">
    <source>
        <dbReference type="ARBA" id="ARBA00022622"/>
    </source>
</evidence>
<dbReference type="Pfam" id="PF10659">
    <property type="entry name" value="Trypan_glycop_C"/>
    <property type="match status" value="1"/>
</dbReference>
<comment type="function">
    <text evidence="1">VSG forms a coat on the surface of the parasite. The trypanosome evades the immune response of the host by expressing a series of antigenically distinct VSGs from an estimated 1000 VSG genes.</text>
</comment>
<keyword evidence="3" id="KW-1003">Cell membrane</keyword>
<dbReference type="AlphaFoldDB" id="M4T7Z5"/>
<keyword evidence="4" id="KW-0336">GPI-anchor</keyword>
<dbReference type="InterPro" id="IPR019609">
    <property type="entry name" value="Variant_surf_glycoprt_trypan_C"/>
</dbReference>
<organism evidence="9">
    <name type="scientific">Trypanosoma brucei</name>
    <dbReference type="NCBI Taxonomy" id="5691"/>
    <lineage>
        <taxon>Eukaryota</taxon>
        <taxon>Discoba</taxon>
        <taxon>Euglenozoa</taxon>
        <taxon>Kinetoplastea</taxon>
        <taxon>Metakinetoplastina</taxon>
        <taxon>Trypanosomatida</taxon>
        <taxon>Trypanosomatidae</taxon>
        <taxon>Trypanosoma</taxon>
    </lineage>
</organism>
<feature type="non-terminal residue" evidence="9">
    <location>
        <position position="1"/>
    </location>
</feature>
<dbReference type="SUPFAM" id="SSF58087">
    <property type="entry name" value="Variant surface glycoprotein (N-terminal domain)"/>
    <property type="match status" value="1"/>
</dbReference>
<proteinExistence type="predicted"/>
<dbReference type="GO" id="GO:0005886">
    <property type="term" value="C:plasma membrane"/>
    <property type="evidence" value="ECO:0007669"/>
    <property type="project" value="UniProtKB-SubCell"/>
</dbReference>
<evidence type="ECO:0000259" key="8">
    <source>
        <dbReference type="Pfam" id="PF10659"/>
    </source>
</evidence>
<evidence type="ECO:0000256" key="7">
    <source>
        <dbReference type="ARBA" id="ARBA00023288"/>
    </source>
</evidence>
<dbReference type="EMBL" id="KC611589">
    <property type="protein sequence ID" value="AGH59020.1"/>
    <property type="molecule type" value="Genomic_DNA"/>
</dbReference>
<feature type="domain" description="Trypanosome variant surface glycoprotein C-terminal" evidence="8">
    <location>
        <begin position="85"/>
        <end position="138"/>
    </location>
</feature>
<keyword evidence="7" id="KW-0449">Lipoprotein</keyword>
<dbReference type="InterPro" id="IPR027446">
    <property type="entry name" value="VSG_C_dom_sf"/>
</dbReference>
<protein>
    <submittedName>
        <fullName evidence="9">Variant surface glycoprotein 2318</fullName>
    </submittedName>
</protein>
<dbReference type="GO" id="GO:0098552">
    <property type="term" value="C:side of membrane"/>
    <property type="evidence" value="ECO:0007669"/>
    <property type="project" value="UniProtKB-KW"/>
</dbReference>
<sequence>MKKHYGDETTFDQKTLQPIGKAKIALDPYADGAKKDQPLSEITDADVLRKNLAYYVTRNEMKKAAKLAALKADASASKRQVTNDCTKHKDDKNACTGATCIWKGGESEKGECEVDEKQAKEEVKIRGKATGTTNTTGSNSFVINKAPLRLAVFLLLSKF</sequence>
<keyword evidence="5" id="KW-0472">Membrane</keyword>
<name>M4T7Z5_9TRYP</name>
<evidence type="ECO:0000313" key="9">
    <source>
        <dbReference type="EMBL" id="AGH59020.1"/>
    </source>
</evidence>